<name>A0ABQ2RBN3_9ACTN</name>
<keyword evidence="3" id="KW-1185">Reference proteome</keyword>
<accession>A0ABQ2RBN3</accession>
<protein>
    <recommendedName>
        <fullName evidence="4">SH3 domain-containing protein</fullName>
    </recommendedName>
</protein>
<dbReference type="EMBL" id="BMQJ01000018">
    <property type="protein sequence ID" value="GGQ22719.1"/>
    <property type="molecule type" value="Genomic_DNA"/>
</dbReference>
<evidence type="ECO:0008006" key="4">
    <source>
        <dbReference type="Google" id="ProtNLM"/>
    </source>
</evidence>
<comment type="caution">
    <text evidence="2">The sequence shown here is derived from an EMBL/GenBank/DDBJ whole genome shotgun (WGS) entry which is preliminary data.</text>
</comment>
<evidence type="ECO:0000313" key="2">
    <source>
        <dbReference type="EMBL" id="GGQ22719.1"/>
    </source>
</evidence>
<evidence type="ECO:0000256" key="1">
    <source>
        <dbReference type="SAM" id="SignalP"/>
    </source>
</evidence>
<dbReference type="Proteomes" id="UP000611554">
    <property type="component" value="Unassembled WGS sequence"/>
</dbReference>
<organism evidence="2 3">
    <name type="scientific">Streptosporangium pseudovulgare</name>
    <dbReference type="NCBI Taxonomy" id="35765"/>
    <lineage>
        <taxon>Bacteria</taxon>
        <taxon>Bacillati</taxon>
        <taxon>Actinomycetota</taxon>
        <taxon>Actinomycetes</taxon>
        <taxon>Streptosporangiales</taxon>
        <taxon>Streptosporangiaceae</taxon>
        <taxon>Streptosporangium</taxon>
    </lineage>
</organism>
<feature type="chain" id="PRO_5045591163" description="SH3 domain-containing protein" evidence="1">
    <location>
        <begin position="44"/>
        <end position="132"/>
    </location>
</feature>
<gene>
    <name evidence="2" type="ORF">GCM10010140_61340</name>
</gene>
<proteinExistence type="predicted"/>
<keyword evidence="1" id="KW-0732">Signal</keyword>
<reference evidence="3" key="1">
    <citation type="journal article" date="2019" name="Int. J. Syst. Evol. Microbiol.">
        <title>The Global Catalogue of Microorganisms (GCM) 10K type strain sequencing project: providing services to taxonomists for standard genome sequencing and annotation.</title>
        <authorList>
            <consortium name="The Broad Institute Genomics Platform"/>
            <consortium name="The Broad Institute Genome Sequencing Center for Infectious Disease"/>
            <person name="Wu L."/>
            <person name="Ma J."/>
        </authorList>
    </citation>
    <scope>NUCLEOTIDE SEQUENCE [LARGE SCALE GENOMIC DNA]</scope>
    <source>
        <strain evidence="3">JCM 3115</strain>
    </source>
</reference>
<evidence type="ECO:0000313" key="3">
    <source>
        <dbReference type="Proteomes" id="UP000611554"/>
    </source>
</evidence>
<sequence length="132" mass="14796">MCFTINDPREIIVNDRKTRRLWMSAFGMAAALTSFTLMTPAQAQATTQATTMMVFSCKYDANVRTTPFTNQDNIAYVCKKGTTIYPECFLHVGSTVNGSNLWYYLSNRHDGTYYWIHSSQVQTSGSGGLGFC</sequence>
<feature type="signal peptide" evidence="1">
    <location>
        <begin position="1"/>
        <end position="43"/>
    </location>
</feature>